<proteinExistence type="predicted"/>
<keyword evidence="1" id="KW-0812">Transmembrane</keyword>
<evidence type="ECO:0000313" key="2">
    <source>
        <dbReference type="EMBL" id="CAJ0600437.1"/>
    </source>
</evidence>
<keyword evidence="1" id="KW-1133">Transmembrane helix</keyword>
<evidence type="ECO:0000256" key="1">
    <source>
        <dbReference type="SAM" id="Phobius"/>
    </source>
</evidence>
<feature type="transmembrane region" description="Helical" evidence="1">
    <location>
        <begin position="41"/>
        <end position="60"/>
    </location>
</feature>
<sequence length="189" mass="21493">MFNSNYHSIVLGAFLTIILYGSSYFLFVANGDVYQETPTTTLKNIGCVTCTTNAVGFVLLRITQRLSRHHLNGPNHTLSQSYQCRENMCVVQLISPVYILLFITRLCQFGFRIYVFYIGFKLGAFTMRLFAHTYNLSLALSVLLTPTLLILLQPKLAGIFIKKKESPRLNDGNQANGAAYFDELRRMWT</sequence>
<feature type="transmembrane region" description="Helical" evidence="1">
    <location>
        <begin position="9"/>
        <end position="29"/>
    </location>
</feature>
<keyword evidence="3" id="KW-1185">Reference proteome</keyword>
<dbReference type="EMBL" id="CATQJL010000223">
    <property type="protein sequence ID" value="CAJ0600437.1"/>
    <property type="molecule type" value="Genomic_DNA"/>
</dbReference>
<feature type="transmembrane region" description="Helical" evidence="1">
    <location>
        <begin position="132"/>
        <end position="152"/>
    </location>
</feature>
<reference evidence="2" key="1">
    <citation type="submission" date="2023-07" db="EMBL/GenBank/DDBJ databases">
        <authorList>
            <consortium name="CYATHOMIX"/>
        </authorList>
    </citation>
    <scope>NUCLEOTIDE SEQUENCE</scope>
    <source>
        <strain evidence="2">N/A</strain>
    </source>
</reference>
<organism evidence="2 3">
    <name type="scientific">Cylicocyclus nassatus</name>
    <name type="common">Nematode worm</name>
    <dbReference type="NCBI Taxonomy" id="53992"/>
    <lineage>
        <taxon>Eukaryota</taxon>
        <taxon>Metazoa</taxon>
        <taxon>Ecdysozoa</taxon>
        <taxon>Nematoda</taxon>
        <taxon>Chromadorea</taxon>
        <taxon>Rhabditida</taxon>
        <taxon>Rhabditina</taxon>
        <taxon>Rhabditomorpha</taxon>
        <taxon>Strongyloidea</taxon>
        <taxon>Strongylidae</taxon>
        <taxon>Cylicocyclus</taxon>
    </lineage>
</organism>
<accession>A0AA36GY43</accession>
<name>A0AA36GY43_CYLNA</name>
<protein>
    <submittedName>
        <fullName evidence="2">Uncharacterized protein</fullName>
    </submittedName>
</protein>
<feature type="transmembrane region" description="Helical" evidence="1">
    <location>
        <begin position="97"/>
        <end position="120"/>
    </location>
</feature>
<evidence type="ECO:0000313" key="3">
    <source>
        <dbReference type="Proteomes" id="UP001176961"/>
    </source>
</evidence>
<keyword evidence="1" id="KW-0472">Membrane</keyword>
<dbReference type="AlphaFoldDB" id="A0AA36GY43"/>
<comment type="caution">
    <text evidence="2">The sequence shown here is derived from an EMBL/GenBank/DDBJ whole genome shotgun (WGS) entry which is preliminary data.</text>
</comment>
<gene>
    <name evidence="2" type="ORF">CYNAS_LOCUS12420</name>
</gene>
<dbReference type="Proteomes" id="UP001176961">
    <property type="component" value="Unassembled WGS sequence"/>
</dbReference>